<evidence type="ECO:0000313" key="2">
    <source>
        <dbReference type="EMBL" id="GJT15149.1"/>
    </source>
</evidence>
<organism evidence="1 3">
    <name type="scientific">Tanacetum coccineum</name>
    <dbReference type="NCBI Taxonomy" id="301880"/>
    <lineage>
        <taxon>Eukaryota</taxon>
        <taxon>Viridiplantae</taxon>
        <taxon>Streptophyta</taxon>
        <taxon>Embryophyta</taxon>
        <taxon>Tracheophyta</taxon>
        <taxon>Spermatophyta</taxon>
        <taxon>Magnoliopsida</taxon>
        <taxon>eudicotyledons</taxon>
        <taxon>Gunneridae</taxon>
        <taxon>Pentapetalae</taxon>
        <taxon>asterids</taxon>
        <taxon>campanulids</taxon>
        <taxon>Asterales</taxon>
        <taxon>Asteraceae</taxon>
        <taxon>Asteroideae</taxon>
        <taxon>Anthemideae</taxon>
        <taxon>Anthemidinae</taxon>
        <taxon>Tanacetum</taxon>
    </lineage>
</organism>
<keyword evidence="3" id="KW-1185">Reference proteome</keyword>
<reference evidence="1" key="2">
    <citation type="submission" date="2022-01" db="EMBL/GenBank/DDBJ databases">
        <authorList>
            <person name="Yamashiro T."/>
            <person name="Shiraishi A."/>
            <person name="Satake H."/>
            <person name="Nakayama K."/>
        </authorList>
    </citation>
    <scope>NUCLEOTIDE SEQUENCE</scope>
</reference>
<proteinExistence type="predicted"/>
<gene>
    <name evidence="1" type="ORF">Tco_0726800</name>
    <name evidence="2" type="ORF">Tco_0873855</name>
</gene>
<name>A0ABQ4YGL2_9ASTR</name>
<dbReference type="EMBL" id="BQNB010010411">
    <property type="protein sequence ID" value="GJS76919.1"/>
    <property type="molecule type" value="Genomic_DNA"/>
</dbReference>
<dbReference type="EMBL" id="BQNB010013374">
    <property type="protein sequence ID" value="GJT15149.1"/>
    <property type="molecule type" value="Genomic_DNA"/>
</dbReference>
<sequence>MDMALHMDEEFYPRYLTTIAGQRWILGRGLKLIVIKCLQSPEYLSALGGALVRAIDKGMQDRLAAGIDHRRATRGLDDIASYAVNSPLLVQLESQKDASMAEIMDLLRLEGHAVETPEASQLQPSPEQLMVPIHRLEDQVIIGETSLSFSLDVAHVRAQRIRGDTAARRLSLTDAMVPLLEPLSAKSLTGEASTSGFPVMTTSLSTMFVQANTIPLAPSAEVPSSLKIVFEQDRLDTTMEHASAS</sequence>
<protein>
    <submittedName>
        <fullName evidence="1">Uncharacterized protein</fullName>
    </submittedName>
</protein>
<comment type="caution">
    <text evidence="1">The sequence shown here is derived from an EMBL/GenBank/DDBJ whole genome shotgun (WGS) entry which is preliminary data.</text>
</comment>
<accession>A0ABQ4YGL2</accession>
<dbReference type="Proteomes" id="UP001151760">
    <property type="component" value="Unassembled WGS sequence"/>
</dbReference>
<evidence type="ECO:0000313" key="3">
    <source>
        <dbReference type="Proteomes" id="UP001151760"/>
    </source>
</evidence>
<reference evidence="1" key="1">
    <citation type="journal article" date="2022" name="Int. J. Mol. Sci.">
        <title>Draft Genome of Tanacetum Coccineum: Genomic Comparison of Closely Related Tanacetum-Family Plants.</title>
        <authorList>
            <person name="Yamashiro T."/>
            <person name="Shiraishi A."/>
            <person name="Nakayama K."/>
            <person name="Satake H."/>
        </authorList>
    </citation>
    <scope>NUCLEOTIDE SEQUENCE</scope>
</reference>
<evidence type="ECO:0000313" key="1">
    <source>
        <dbReference type="EMBL" id="GJS76919.1"/>
    </source>
</evidence>